<evidence type="ECO:0000313" key="2">
    <source>
        <dbReference type="EMBL" id="OHW61351.1"/>
    </source>
</evidence>
<dbReference type="GO" id="GO:0030170">
    <property type="term" value="F:pyridoxal phosphate binding"/>
    <property type="evidence" value="ECO:0007669"/>
    <property type="project" value="InterPro"/>
</dbReference>
<name>A0A1S1V3R3_9FIRM</name>
<reference evidence="2 3" key="1">
    <citation type="submission" date="2016-09" db="EMBL/GenBank/DDBJ databases">
        <title>Genome sequence of Eubacterium angustum.</title>
        <authorList>
            <person name="Poehlein A."/>
            <person name="Daniel R."/>
        </authorList>
    </citation>
    <scope>NUCLEOTIDE SEQUENCE [LARGE SCALE GENOMIC DNA]</scope>
    <source>
        <strain evidence="2 3">DSM 1989</strain>
    </source>
</reference>
<evidence type="ECO:0000313" key="3">
    <source>
        <dbReference type="Proteomes" id="UP000180254"/>
    </source>
</evidence>
<dbReference type="InterPro" id="IPR005302">
    <property type="entry name" value="MoCF_Sase_C"/>
</dbReference>
<dbReference type="GO" id="GO:0003824">
    <property type="term" value="F:catalytic activity"/>
    <property type="evidence" value="ECO:0007669"/>
    <property type="project" value="InterPro"/>
</dbReference>
<dbReference type="EMBL" id="MKIE01000015">
    <property type="protein sequence ID" value="OHW61351.1"/>
    <property type="molecule type" value="Genomic_DNA"/>
</dbReference>
<organism evidence="2 3">
    <name type="scientific">Andreesenia angusta</name>
    <dbReference type="NCBI Taxonomy" id="39480"/>
    <lineage>
        <taxon>Bacteria</taxon>
        <taxon>Bacillati</taxon>
        <taxon>Bacillota</taxon>
        <taxon>Tissierellia</taxon>
        <taxon>Tissierellales</taxon>
        <taxon>Gottschalkiaceae</taxon>
        <taxon>Andreesenia</taxon>
    </lineage>
</organism>
<dbReference type="InterPro" id="IPR011037">
    <property type="entry name" value="Pyrv_Knase-like_insert_dom_sf"/>
</dbReference>
<accession>A0A1S1V3R3</accession>
<dbReference type="PANTHER" id="PTHR36930">
    <property type="entry name" value="METAL-SULFUR CLUSTER BIOSYNTHESIS PROTEINS YUAD-RELATED"/>
    <property type="match status" value="1"/>
</dbReference>
<comment type="caution">
    <text evidence="2">The sequence shown here is derived from an EMBL/GenBank/DDBJ whole genome shotgun (WGS) entry which is preliminary data.</text>
</comment>
<feature type="domain" description="MOSC" evidence="1">
    <location>
        <begin position="18"/>
        <end position="143"/>
    </location>
</feature>
<proteinExistence type="predicted"/>
<sequence>MARVLDINRSDKKGIAKEPIGEGIFVEDFGLENDAHAGKWHRQVSLLAIESYHRMEEMGIKDLPIGAFGENITTEGVELHKLPVGTVLRIGETVQEVTQIGKECHTMCNIGRTVGKCVMPNEGIFTRVLVGGKIRKDDTIEVELPE</sequence>
<dbReference type="PANTHER" id="PTHR36930:SF1">
    <property type="entry name" value="MOSC DOMAIN-CONTAINING PROTEIN"/>
    <property type="match status" value="1"/>
</dbReference>
<dbReference type="GO" id="GO:0030151">
    <property type="term" value="F:molybdenum ion binding"/>
    <property type="evidence" value="ECO:0007669"/>
    <property type="project" value="InterPro"/>
</dbReference>
<dbReference type="AlphaFoldDB" id="A0A1S1V3R3"/>
<keyword evidence="3" id="KW-1185">Reference proteome</keyword>
<dbReference type="Pfam" id="PF03473">
    <property type="entry name" value="MOSC"/>
    <property type="match status" value="1"/>
</dbReference>
<dbReference type="Proteomes" id="UP000180254">
    <property type="component" value="Unassembled WGS sequence"/>
</dbReference>
<dbReference type="SUPFAM" id="SSF50800">
    <property type="entry name" value="PK beta-barrel domain-like"/>
    <property type="match status" value="1"/>
</dbReference>
<evidence type="ECO:0000259" key="1">
    <source>
        <dbReference type="PROSITE" id="PS51340"/>
    </source>
</evidence>
<dbReference type="OrthoDB" id="9789048at2"/>
<dbReference type="RefSeq" id="WP_071064567.1">
    <property type="nucleotide sequence ID" value="NZ_MKIE01000015.1"/>
</dbReference>
<gene>
    <name evidence="2" type="ORF">EUAN_22940</name>
</gene>
<dbReference type="InterPro" id="IPR052716">
    <property type="entry name" value="MOSC_domain"/>
</dbReference>
<protein>
    <submittedName>
        <fullName evidence="2">6-N-hydroxylaminopurine resistance protein</fullName>
    </submittedName>
</protein>
<dbReference type="STRING" id="39480.EUAN_22940"/>
<dbReference type="Gene3D" id="2.40.33.20">
    <property type="entry name" value="PK beta-barrel domain-like"/>
    <property type="match status" value="1"/>
</dbReference>
<dbReference type="PROSITE" id="PS51340">
    <property type="entry name" value="MOSC"/>
    <property type="match status" value="1"/>
</dbReference>